<evidence type="ECO:0000313" key="1">
    <source>
        <dbReference type="EMBL" id="QJA55851.1"/>
    </source>
</evidence>
<sequence length="232" mass="24600">MRTMGTFNGTGADVYLCIGFVPDYVHVWNLEGTQILEAYWNKGMMGALEVVEGIQNAGAGSAITALTKGTGIHTFFGGTTLAAADVGTTTFGEGVYLKPDAKDYRWNSTDSPHGLYDAVSNTIDTWTLGSAANYTGNFNDDVTGTYIGEGSPICIDGRWYTIVALTAGQGISANEVTLSHNVSSGKVQYIGGMYSTKPMVAGEVTKEGFMIANTTVNVDSARCAFEAGQYDR</sequence>
<organism evidence="1">
    <name type="scientific">viral metagenome</name>
    <dbReference type="NCBI Taxonomy" id="1070528"/>
    <lineage>
        <taxon>unclassified sequences</taxon>
        <taxon>metagenomes</taxon>
        <taxon>organismal metagenomes</taxon>
    </lineage>
</organism>
<dbReference type="EMBL" id="MT141185">
    <property type="protein sequence ID" value="QJA55851.1"/>
    <property type="molecule type" value="Genomic_DNA"/>
</dbReference>
<proteinExistence type="predicted"/>
<dbReference type="AlphaFoldDB" id="A0A6M3IEK4"/>
<reference evidence="1" key="1">
    <citation type="submission" date="2020-03" db="EMBL/GenBank/DDBJ databases">
        <title>The deep terrestrial virosphere.</title>
        <authorList>
            <person name="Holmfeldt K."/>
            <person name="Nilsson E."/>
            <person name="Simone D."/>
            <person name="Lopez-Fernandez M."/>
            <person name="Wu X."/>
            <person name="de Brujin I."/>
            <person name="Lundin D."/>
            <person name="Andersson A."/>
            <person name="Bertilsson S."/>
            <person name="Dopson M."/>
        </authorList>
    </citation>
    <scope>NUCLEOTIDE SEQUENCE</scope>
    <source>
        <strain evidence="1">MM415B01982</strain>
    </source>
</reference>
<name>A0A6M3IEK4_9ZZZZ</name>
<protein>
    <submittedName>
        <fullName evidence="1">Uncharacterized protein</fullName>
    </submittedName>
</protein>
<gene>
    <name evidence="1" type="ORF">MM415B01982_0008</name>
</gene>
<accession>A0A6M3IEK4</accession>